<gene>
    <name evidence="2" type="primary">NADSYN1</name>
    <name evidence="2" type="ORF">V7S43_000255</name>
</gene>
<proteinExistence type="predicted"/>
<dbReference type="Proteomes" id="UP001632037">
    <property type="component" value="Unassembled WGS sequence"/>
</dbReference>
<keyword evidence="3" id="KW-1185">Reference proteome</keyword>
<dbReference type="AlphaFoldDB" id="A0ABD3G6J4"/>
<dbReference type="PANTHER" id="PTHR23090">
    <property type="entry name" value="NH 3 /GLUTAMINE-DEPENDENT NAD + SYNTHETASE"/>
    <property type="match status" value="1"/>
</dbReference>
<evidence type="ECO:0000313" key="2">
    <source>
        <dbReference type="EMBL" id="KAL3674301.1"/>
    </source>
</evidence>
<dbReference type="GO" id="GO:0003952">
    <property type="term" value="F:NAD+ synthase (glutamine-hydrolyzing) activity"/>
    <property type="evidence" value="ECO:0007669"/>
    <property type="project" value="UniProtKB-EC"/>
</dbReference>
<dbReference type="Gene3D" id="3.40.50.620">
    <property type="entry name" value="HUPs"/>
    <property type="match status" value="1"/>
</dbReference>
<dbReference type="PANTHER" id="PTHR23090:SF9">
    <property type="entry name" value="GLUTAMINE-DEPENDENT NAD(+) SYNTHETASE"/>
    <property type="match status" value="1"/>
</dbReference>
<keyword evidence="1 2" id="KW-0436">Ligase</keyword>
<protein>
    <submittedName>
        <fullName evidence="2">Glutamine-dependent NAD(+) synthetase</fullName>
        <ecNumber evidence="2">6.3.5.1</ecNumber>
    </submittedName>
</protein>
<dbReference type="InterPro" id="IPR014729">
    <property type="entry name" value="Rossmann-like_a/b/a_fold"/>
</dbReference>
<reference evidence="2 3" key="1">
    <citation type="submission" date="2024-09" db="EMBL/GenBank/DDBJ databases">
        <title>Genome sequencing and assembly of Phytophthora oleae, isolate VK10A, causative agent of rot of olive drupes.</title>
        <authorList>
            <person name="Conti Taguali S."/>
            <person name="Riolo M."/>
            <person name="La Spada F."/>
            <person name="Cacciola S.O."/>
            <person name="Dionisio G."/>
        </authorList>
    </citation>
    <scope>NUCLEOTIDE SEQUENCE [LARGE SCALE GENOMIC DNA]</scope>
    <source>
        <strain evidence="2 3">VK10A</strain>
    </source>
</reference>
<organism evidence="2 3">
    <name type="scientific">Phytophthora oleae</name>
    <dbReference type="NCBI Taxonomy" id="2107226"/>
    <lineage>
        <taxon>Eukaryota</taxon>
        <taxon>Sar</taxon>
        <taxon>Stramenopiles</taxon>
        <taxon>Oomycota</taxon>
        <taxon>Peronosporomycetes</taxon>
        <taxon>Peronosporales</taxon>
        <taxon>Peronosporaceae</taxon>
        <taxon>Phytophthora</taxon>
    </lineage>
</organism>
<dbReference type="EC" id="6.3.5.1" evidence="2"/>
<evidence type="ECO:0000256" key="1">
    <source>
        <dbReference type="ARBA" id="ARBA00022598"/>
    </source>
</evidence>
<sequence length="85" mass="10248">MFRKLTNLWSHLAPTEVAAKVKRFVFYYSVNRHRMTTLTPSYHAENYSPDDNRFDLRPFLYNARWTRQFSCIDSLAAKLEEKKEQ</sequence>
<comment type="caution">
    <text evidence="2">The sequence shown here is derived from an EMBL/GenBank/DDBJ whole genome shotgun (WGS) entry which is preliminary data.</text>
</comment>
<dbReference type="InterPro" id="IPR003694">
    <property type="entry name" value="NAD_synthase"/>
</dbReference>
<accession>A0ABD3G6J4</accession>
<name>A0ABD3G6J4_9STRA</name>
<dbReference type="EMBL" id="JBIMZQ010000001">
    <property type="protein sequence ID" value="KAL3674301.1"/>
    <property type="molecule type" value="Genomic_DNA"/>
</dbReference>
<evidence type="ECO:0000313" key="3">
    <source>
        <dbReference type="Proteomes" id="UP001632037"/>
    </source>
</evidence>